<accession>A0A4C1T717</accession>
<evidence type="ECO:0000313" key="2">
    <source>
        <dbReference type="Proteomes" id="UP000299102"/>
    </source>
</evidence>
<gene>
    <name evidence="1" type="ORF">EVAR_4115_1</name>
</gene>
<comment type="caution">
    <text evidence="1">The sequence shown here is derived from an EMBL/GenBank/DDBJ whole genome shotgun (WGS) entry which is preliminary data.</text>
</comment>
<evidence type="ECO:0000313" key="1">
    <source>
        <dbReference type="EMBL" id="GBP09268.1"/>
    </source>
</evidence>
<sequence length="80" mass="8798">MLLAGLDRNGRVAGYRSWCYEHILQVLRLDNSLQFPLQSGKPSGHRVCGAVRRSARSVNGIRDCGAAGEDNSAVDRMLVR</sequence>
<proteinExistence type="predicted"/>
<dbReference type="EMBL" id="BGZK01000034">
    <property type="protein sequence ID" value="GBP09268.1"/>
    <property type="molecule type" value="Genomic_DNA"/>
</dbReference>
<reference evidence="1 2" key="1">
    <citation type="journal article" date="2019" name="Commun. Biol.">
        <title>The bagworm genome reveals a unique fibroin gene that provides high tensile strength.</title>
        <authorList>
            <person name="Kono N."/>
            <person name="Nakamura H."/>
            <person name="Ohtoshi R."/>
            <person name="Tomita M."/>
            <person name="Numata K."/>
            <person name="Arakawa K."/>
        </authorList>
    </citation>
    <scope>NUCLEOTIDE SEQUENCE [LARGE SCALE GENOMIC DNA]</scope>
</reference>
<name>A0A4C1T717_EUMVA</name>
<dbReference type="AlphaFoldDB" id="A0A4C1T717"/>
<dbReference type="Proteomes" id="UP000299102">
    <property type="component" value="Unassembled WGS sequence"/>
</dbReference>
<protein>
    <submittedName>
        <fullName evidence="1">Uncharacterized protein</fullName>
    </submittedName>
</protein>
<keyword evidence="2" id="KW-1185">Reference proteome</keyword>
<organism evidence="1 2">
    <name type="scientific">Eumeta variegata</name>
    <name type="common">Bagworm moth</name>
    <name type="synonym">Eumeta japonica</name>
    <dbReference type="NCBI Taxonomy" id="151549"/>
    <lineage>
        <taxon>Eukaryota</taxon>
        <taxon>Metazoa</taxon>
        <taxon>Ecdysozoa</taxon>
        <taxon>Arthropoda</taxon>
        <taxon>Hexapoda</taxon>
        <taxon>Insecta</taxon>
        <taxon>Pterygota</taxon>
        <taxon>Neoptera</taxon>
        <taxon>Endopterygota</taxon>
        <taxon>Lepidoptera</taxon>
        <taxon>Glossata</taxon>
        <taxon>Ditrysia</taxon>
        <taxon>Tineoidea</taxon>
        <taxon>Psychidae</taxon>
        <taxon>Oiketicinae</taxon>
        <taxon>Eumeta</taxon>
    </lineage>
</organism>